<accession>A0ABR4AMQ3</accession>
<evidence type="ECO:0000256" key="1">
    <source>
        <dbReference type="SAM" id="SignalP"/>
    </source>
</evidence>
<evidence type="ECO:0000313" key="3">
    <source>
        <dbReference type="Proteomes" id="UP001590950"/>
    </source>
</evidence>
<protein>
    <recommendedName>
        <fullName evidence="4">Secreted protein</fullName>
    </recommendedName>
</protein>
<evidence type="ECO:0000313" key="2">
    <source>
        <dbReference type="EMBL" id="KAL2047024.1"/>
    </source>
</evidence>
<evidence type="ECO:0008006" key="4">
    <source>
        <dbReference type="Google" id="ProtNLM"/>
    </source>
</evidence>
<keyword evidence="1" id="KW-0732">Signal</keyword>
<feature type="chain" id="PRO_5046067971" description="Secreted protein" evidence="1">
    <location>
        <begin position="21"/>
        <end position="101"/>
    </location>
</feature>
<organism evidence="2 3">
    <name type="scientific">Stereocaulon virgatum</name>
    <dbReference type="NCBI Taxonomy" id="373712"/>
    <lineage>
        <taxon>Eukaryota</taxon>
        <taxon>Fungi</taxon>
        <taxon>Dikarya</taxon>
        <taxon>Ascomycota</taxon>
        <taxon>Pezizomycotina</taxon>
        <taxon>Lecanoromycetes</taxon>
        <taxon>OSLEUM clade</taxon>
        <taxon>Lecanoromycetidae</taxon>
        <taxon>Lecanorales</taxon>
        <taxon>Lecanorineae</taxon>
        <taxon>Stereocaulaceae</taxon>
        <taxon>Stereocaulon</taxon>
    </lineage>
</organism>
<name>A0ABR4AMQ3_9LECA</name>
<gene>
    <name evidence="2" type="ORF">N7G274_001042</name>
</gene>
<proteinExistence type="predicted"/>
<reference evidence="2 3" key="1">
    <citation type="submission" date="2024-09" db="EMBL/GenBank/DDBJ databases">
        <title>Rethinking Asexuality: The Enigmatic Case of Functional Sexual Genes in Lepraria (Stereocaulaceae).</title>
        <authorList>
            <person name="Doellman M."/>
            <person name="Sun Y."/>
            <person name="Barcenas-Pena A."/>
            <person name="Lumbsch H.T."/>
            <person name="Grewe F."/>
        </authorList>
    </citation>
    <scope>NUCLEOTIDE SEQUENCE [LARGE SCALE GENOMIC DNA]</scope>
    <source>
        <strain evidence="2 3">Mercado 3170</strain>
    </source>
</reference>
<comment type="caution">
    <text evidence="2">The sequence shown here is derived from an EMBL/GenBank/DDBJ whole genome shotgun (WGS) entry which is preliminary data.</text>
</comment>
<dbReference type="EMBL" id="JBEFKJ010000003">
    <property type="protein sequence ID" value="KAL2047024.1"/>
    <property type="molecule type" value="Genomic_DNA"/>
</dbReference>
<feature type="signal peptide" evidence="1">
    <location>
        <begin position="1"/>
        <end position="20"/>
    </location>
</feature>
<keyword evidence="3" id="KW-1185">Reference proteome</keyword>
<dbReference type="Proteomes" id="UP001590950">
    <property type="component" value="Unassembled WGS sequence"/>
</dbReference>
<sequence>MPMCNKYLLVKILCLTGLHTIFDFATNDGRIHVAFCFRLLLQHRLCTITLLSVPPRWVRCATALMARYEEINVLLTDYKRRCSPINVCYQPSGFGLKDLTT</sequence>